<feature type="chain" id="PRO_5019557805" evidence="3">
    <location>
        <begin position="18"/>
        <end position="370"/>
    </location>
</feature>
<comment type="caution">
    <text evidence="4">The sequence shown here is derived from an EMBL/GenBank/DDBJ whole genome shotgun (WGS) entry which is preliminary data.</text>
</comment>
<dbReference type="Gene3D" id="2.130.10.10">
    <property type="entry name" value="YVTN repeat-like/Quinoprotein amine dehydrogenase"/>
    <property type="match status" value="1"/>
</dbReference>
<dbReference type="GO" id="GO:0006006">
    <property type="term" value="P:glucose metabolic process"/>
    <property type="evidence" value="ECO:0007669"/>
    <property type="project" value="UniProtKB-KW"/>
</dbReference>
<dbReference type="InterPro" id="IPR015943">
    <property type="entry name" value="WD40/YVTN_repeat-like_dom_sf"/>
</dbReference>
<dbReference type="GO" id="GO:0005829">
    <property type="term" value="C:cytosol"/>
    <property type="evidence" value="ECO:0007669"/>
    <property type="project" value="TreeGrafter"/>
</dbReference>
<protein>
    <submittedName>
        <fullName evidence="4">6-phosphogluconolactonase</fullName>
    </submittedName>
</protein>
<dbReference type="GO" id="GO:0017057">
    <property type="term" value="F:6-phosphogluconolactonase activity"/>
    <property type="evidence" value="ECO:0007669"/>
    <property type="project" value="TreeGrafter"/>
</dbReference>
<accession>A0A444WAW4</accession>
<dbReference type="SUPFAM" id="SSF51004">
    <property type="entry name" value="C-terminal (heme d1) domain of cytochrome cd1-nitrite reductase"/>
    <property type="match status" value="1"/>
</dbReference>
<comment type="similarity">
    <text evidence="1">Belongs to the cycloisomerase 2 family.</text>
</comment>
<dbReference type="InterPro" id="IPR019405">
    <property type="entry name" value="Lactonase_7-beta_prop"/>
</dbReference>
<dbReference type="EMBL" id="JUIW01000006">
    <property type="protein sequence ID" value="RYJ42957.1"/>
    <property type="molecule type" value="Genomic_DNA"/>
</dbReference>
<dbReference type="InterPro" id="IPR050282">
    <property type="entry name" value="Cycloisomerase_2"/>
</dbReference>
<dbReference type="Proteomes" id="UP000289775">
    <property type="component" value="Unassembled WGS sequence"/>
</dbReference>
<dbReference type="InterPro" id="IPR011048">
    <property type="entry name" value="Haem_d1_sf"/>
</dbReference>
<evidence type="ECO:0000256" key="3">
    <source>
        <dbReference type="SAM" id="SignalP"/>
    </source>
</evidence>
<name>A0A444WAW4_9FLAO</name>
<evidence type="ECO:0000313" key="5">
    <source>
        <dbReference type="Proteomes" id="UP000289775"/>
    </source>
</evidence>
<dbReference type="Pfam" id="PF10282">
    <property type="entry name" value="Lactonase"/>
    <property type="match status" value="1"/>
</dbReference>
<evidence type="ECO:0000256" key="2">
    <source>
        <dbReference type="ARBA" id="ARBA00022526"/>
    </source>
</evidence>
<keyword evidence="3" id="KW-0732">Signal</keyword>
<keyword evidence="2" id="KW-0313">Glucose metabolism</keyword>
<dbReference type="PANTHER" id="PTHR30344">
    <property type="entry name" value="6-PHOSPHOGLUCONOLACTONASE-RELATED"/>
    <property type="match status" value="1"/>
</dbReference>
<organism evidence="4 5">
    <name type="scientific">Flavobacterium beibuense</name>
    <dbReference type="NCBI Taxonomy" id="657326"/>
    <lineage>
        <taxon>Bacteria</taxon>
        <taxon>Pseudomonadati</taxon>
        <taxon>Bacteroidota</taxon>
        <taxon>Flavobacteriia</taxon>
        <taxon>Flavobacteriales</taxon>
        <taxon>Flavobacteriaceae</taxon>
        <taxon>Flavobacterium</taxon>
    </lineage>
</organism>
<reference evidence="4 5" key="1">
    <citation type="submission" date="2014-12" db="EMBL/GenBank/DDBJ databases">
        <title>Genome sequence of Flavobacterium beibuense RSKm HC5.</title>
        <authorList>
            <person name="Kim J.F."/>
            <person name="Song J.Y."/>
            <person name="Kwak M.-J."/>
            <person name="Lee S.-W."/>
        </authorList>
    </citation>
    <scope>NUCLEOTIDE SEQUENCE [LARGE SCALE GENOMIC DNA]</scope>
    <source>
        <strain evidence="4 5">RSKm HC5</strain>
    </source>
</reference>
<gene>
    <name evidence="4" type="ORF">NU09_2056</name>
</gene>
<feature type="signal peptide" evidence="3">
    <location>
        <begin position="1"/>
        <end position="17"/>
    </location>
</feature>
<keyword evidence="5" id="KW-1185">Reference proteome</keyword>
<evidence type="ECO:0000256" key="1">
    <source>
        <dbReference type="ARBA" id="ARBA00005564"/>
    </source>
</evidence>
<evidence type="ECO:0000313" key="4">
    <source>
        <dbReference type="EMBL" id="RYJ42957.1"/>
    </source>
</evidence>
<dbReference type="RefSeq" id="WP_242501852.1">
    <property type="nucleotide sequence ID" value="NZ_JUIW01000006.1"/>
</dbReference>
<dbReference type="AlphaFoldDB" id="A0A444WAW4"/>
<sequence>MKIARLLILLGCMSLHAQDNYNLIVGTYTNACPSKGIYVYDFNAATGETKLKNSTEDVINPSYVTVSGDNKFLYSVNENGEESTVSAFKYNAATGKIELINKKDSKGADPCYIINDDKHVIVANYSGGTIAVFGKDKHGGITKAKQVIKHNGSSLNKQRQESAHVHMVYFSPDKKYVFANDLGTDKIYVYKYDKDTDDEDSILVLANTIDVKGGSGPRHLAFSPNGVFFYVLQELDGTLTSYSYVKGKVEKVQETTIVAAGFTGQTGAADIHISHDGKYLYATNRGDANTITVFKVHANGRINQVQQITTEGQGPRNFAFGPKENYLLVANQISNDIILFKRDKTTGLLTDTGKCIELCSPVCLVFTPAK</sequence>
<keyword evidence="2" id="KW-0119">Carbohydrate metabolism</keyword>
<dbReference type="PANTHER" id="PTHR30344:SF1">
    <property type="entry name" value="6-PHOSPHOGLUCONOLACTONASE"/>
    <property type="match status" value="1"/>
</dbReference>
<proteinExistence type="inferred from homology"/>
<dbReference type="FunFam" id="2.130.10.10:FF:000306">
    <property type="entry name" value="3-carboxymuconate cyclase"/>
    <property type="match status" value="1"/>
</dbReference>